<sequence length="218" mass="24821">MVLPASNKYIATDFTIHPRPPDAPKDAPQLLLSTDIFRLWYYPDQEFLLPKGFVTLHLISPLSFQTPLRTLLTALYVDLFEDHISEDTYNCMLAGMIVDAKRTTQGIKLTLAGYTHKLSLLIRNIVDKLIHFSAPTPDRFRYLREEIGREIKNFDMKAPYQQAGIYLTNVISDHSWINEDLAKAFPGKLIVSLLFLFDDNEILVPSTAVVQSLEISHG</sequence>
<keyword evidence="1" id="KW-0479">Metal-binding</keyword>
<dbReference type="GO" id="GO:0005829">
    <property type="term" value="C:cytosol"/>
    <property type="evidence" value="ECO:0007669"/>
    <property type="project" value="TreeGrafter"/>
</dbReference>
<dbReference type="Proteomes" id="UP000272942">
    <property type="component" value="Unassembled WGS sequence"/>
</dbReference>
<evidence type="ECO:0000313" key="3">
    <source>
        <dbReference type="EMBL" id="VDP93404.1"/>
    </source>
</evidence>
<evidence type="ECO:0000313" key="5">
    <source>
        <dbReference type="WBParaSite" id="ECPE_0001617501-mRNA-1"/>
    </source>
</evidence>
<evidence type="ECO:0000313" key="4">
    <source>
        <dbReference type="Proteomes" id="UP000272942"/>
    </source>
</evidence>
<name>A0A183BA97_9TREM</name>
<dbReference type="PANTHER" id="PTHR43690:SF18">
    <property type="entry name" value="INSULIN-DEGRADING ENZYME-RELATED"/>
    <property type="match status" value="1"/>
</dbReference>
<dbReference type="InterPro" id="IPR011249">
    <property type="entry name" value="Metalloenz_LuxS/M16"/>
</dbReference>
<dbReference type="GO" id="GO:0043171">
    <property type="term" value="P:peptide catabolic process"/>
    <property type="evidence" value="ECO:0007669"/>
    <property type="project" value="TreeGrafter"/>
</dbReference>
<dbReference type="WBParaSite" id="ECPE_0001617501-mRNA-1">
    <property type="protein sequence ID" value="ECPE_0001617501-mRNA-1"/>
    <property type="gene ID" value="ECPE_0001617501"/>
</dbReference>
<dbReference type="InterPro" id="IPR032632">
    <property type="entry name" value="Peptidase_M16_M"/>
</dbReference>
<protein>
    <submittedName>
        <fullName evidence="5">Peptidase_M16_M domain-containing protein</fullName>
    </submittedName>
</protein>
<dbReference type="GO" id="GO:0005739">
    <property type="term" value="C:mitochondrion"/>
    <property type="evidence" value="ECO:0007669"/>
    <property type="project" value="TreeGrafter"/>
</dbReference>
<dbReference type="Gene3D" id="3.30.830.10">
    <property type="entry name" value="Metalloenzyme, LuxS/M16 peptidase-like"/>
    <property type="match status" value="2"/>
</dbReference>
<dbReference type="GO" id="GO:0051603">
    <property type="term" value="P:proteolysis involved in protein catabolic process"/>
    <property type="evidence" value="ECO:0007669"/>
    <property type="project" value="TreeGrafter"/>
</dbReference>
<dbReference type="InterPro" id="IPR050626">
    <property type="entry name" value="Peptidase_M16"/>
</dbReference>
<evidence type="ECO:0000259" key="2">
    <source>
        <dbReference type="Pfam" id="PF16187"/>
    </source>
</evidence>
<dbReference type="AlphaFoldDB" id="A0A183BA97"/>
<reference evidence="3 4" key="2">
    <citation type="submission" date="2018-11" db="EMBL/GenBank/DDBJ databases">
        <authorList>
            <consortium name="Pathogen Informatics"/>
        </authorList>
    </citation>
    <scope>NUCLEOTIDE SEQUENCE [LARGE SCALE GENOMIC DNA]</scope>
    <source>
        <strain evidence="3 4">Egypt</strain>
    </source>
</reference>
<dbReference type="GO" id="GO:0046872">
    <property type="term" value="F:metal ion binding"/>
    <property type="evidence" value="ECO:0007669"/>
    <property type="project" value="UniProtKB-KW"/>
</dbReference>
<dbReference type="EMBL" id="UZAN01063081">
    <property type="protein sequence ID" value="VDP93404.1"/>
    <property type="molecule type" value="Genomic_DNA"/>
</dbReference>
<dbReference type="SUPFAM" id="SSF63411">
    <property type="entry name" value="LuxS/MPP-like metallohydrolase"/>
    <property type="match status" value="1"/>
</dbReference>
<dbReference type="OrthoDB" id="6255268at2759"/>
<evidence type="ECO:0000256" key="1">
    <source>
        <dbReference type="ARBA" id="ARBA00022723"/>
    </source>
</evidence>
<organism evidence="5">
    <name type="scientific">Echinostoma caproni</name>
    <dbReference type="NCBI Taxonomy" id="27848"/>
    <lineage>
        <taxon>Eukaryota</taxon>
        <taxon>Metazoa</taxon>
        <taxon>Spiralia</taxon>
        <taxon>Lophotrochozoa</taxon>
        <taxon>Platyhelminthes</taxon>
        <taxon>Trematoda</taxon>
        <taxon>Digenea</taxon>
        <taxon>Plagiorchiida</taxon>
        <taxon>Echinostomata</taxon>
        <taxon>Echinostomatoidea</taxon>
        <taxon>Echinostomatidae</taxon>
        <taxon>Echinostoma</taxon>
    </lineage>
</organism>
<feature type="domain" description="Peptidase M16 middle/third" evidence="2">
    <location>
        <begin position="3"/>
        <end position="184"/>
    </location>
</feature>
<dbReference type="PANTHER" id="PTHR43690">
    <property type="entry name" value="NARDILYSIN"/>
    <property type="match status" value="1"/>
</dbReference>
<accession>A0A183BA97</accession>
<proteinExistence type="predicted"/>
<dbReference type="Pfam" id="PF16187">
    <property type="entry name" value="Peptidase_M16_M"/>
    <property type="match status" value="1"/>
</dbReference>
<gene>
    <name evidence="3" type="ORF">ECPE_LOCUS16132</name>
</gene>
<reference evidence="5" key="1">
    <citation type="submission" date="2016-06" db="UniProtKB">
        <authorList>
            <consortium name="WormBaseParasite"/>
        </authorList>
    </citation>
    <scope>IDENTIFICATION</scope>
</reference>
<keyword evidence="4" id="KW-1185">Reference proteome</keyword>
<dbReference type="GO" id="GO:0004222">
    <property type="term" value="F:metalloendopeptidase activity"/>
    <property type="evidence" value="ECO:0007669"/>
    <property type="project" value="TreeGrafter"/>
</dbReference>